<proteinExistence type="predicted"/>
<keyword evidence="2 5" id="KW-0456">Lyase</keyword>
<gene>
    <name evidence="5" type="ORF">SAMN05421820_101822</name>
</gene>
<dbReference type="GO" id="GO:0016829">
    <property type="term" value="F:lyase activity"/>
    <property type="evidence" value="ECO:0007669"/>
    <property type="project" value="UniProtKB-KW"/>
</dbReference>
<dbReference type="OrthoDB" id="7210452at2"/>
<dbReference type="AlphaFoldDB" id="A0A1G9L9Q6"/>
<dbReference type="InterPro" id="IPR008397">
    <property type="entry name" value="Alginate_lyase_dom"/>
</dbReference>
<feature type="domain" description="Alginate lyase" evidence="4">
    <location>
        <begin position="77"/>
        <end position="352"/>
    </location>
</feature>
<dbReference type="Pfam" id="PF05426">
    <property type="entry name" value="Alginate_lyase"/>
    <property type="match status" value="1"/>
</dbReference>
<dbReference type="GO" id="GO:0042597">
    <property type="term" value="C:periplasmic space"/>
    <property type="evidence" value="ECO:0007669"/>
    <property type="project" value="InterPro"/>
</dbReference>
<name>A0A1G9L9Q6_9SPHI</name>
<keyword evidence="1 3" id="KW-0732">Signal</keyword>
<dbReference type="SUPFAM" id="SSF48230">
    <property type="entry name" value="Chondroitin AC/alginate lyase"/>
    <property type="match status" value="1"/>
</dbReference>
<dbReference type="Gene3D" id="1.50.10.100">
    <property type="entry name" value="Chondroitin AC/alginate lyase"/>
    <property type="match status" value="1"/>
</dbReference>
<evidence type="ECO:0000256" key="1">
    <source>
        <dbReference type="ARBA" id="ARBA00022729"/>
    </source>
</evidence>
<organism evidence="5 6">
    <name type="scientific">Pedobacter steynii</name>
    <dbReference type="NCBI Taxonomy" id="430522"/>
    <lineage>
        <taxon>Bacteria</taxon>
        <taxon>Pseudomonadati</taxon>
        <taxon>Bacteroidota</taxon>
        <taxon>Sphingobacteriia</taxon>
        <taxon>Sphingobacteriales</taxon>
        <taxon>Sphingobacteriaceae</taxon>
        <taxon>Pedobacter</taxon>
    </lineage>
</organism>
<evidence type="ECO:0000256" key="3">
    <source>
        <dbReference type="SAM" id="SignalP"/>
    </source>
</evidence>
<dbReference type="InterPro" id="IPR008929">
    <property type="entry name" value="Chondroitin_lyas"/>
</dbReference>
<keyword evidence="6" id="KW-1185">Reference proteome</keyword>
<feature type="signal peptide" evidence="3">
    <location>
        <begin position="1"/>
        <end position="20"/>
    </location>
</feature>
<protein>
    <submittedName>
        <fullName evidence="5">Alginate lyase</fullName>
    </submittedName>
</protein>
<reference evidence="6" key="1">
    <citation type="submission" date="2016-10" db="EMBL/GenBank/DDBJ databases">
        <authorList>
            <person name="Varghese N."/>
            <person name="Submissions S."/>
        </authorList>
    </citation>
    <scope>NUCLEOTIDE SEQUENCE [LARGE SCALE GENOMIC DNA]</scope>
    <source>
        <strain evidence="6">DSM 19110</strain>
    </source>
</reference>
<evidence type="ECO:0000313" key="5">
    <source>
        <dbReference type="EMBL" id="SDL58719.1"/>
    </source>
</evidence>
<sequence length="398" mass="45300">MRYKLAILSILLSLSFSGFAQHKTNRTAFILLDEQTLLDCKQEYQRKDAAMVSQVNELIVNADSLLAAGPYSVTFHKTKLASSGNQQDYISQAPYWWPDPSKKDGRPYIRKDGLRNPEIYLLNDGSQMGKMCSNVQQLTLAFYFTGNEKYAAKVKNLLQVWFIASDTRMNPNLNYAQYIPGLNEGRGIGIIETIGLTNIPDMLAILQSSKNINADLVRGIKKWYKQYLNWLQTSKNGKSERAQINNHGTYYDLQVVNYALFTGNEALAARTLKTSTILRIDQQFTTDGLQPLELVRTKSWGYSNMNLLGWCKLAIMAKRINIDLWHEQTEDGKGIKTAIAWLMPYALKEKAWRYDQIEPFSYGTFGRIAEAAAVAYPEISFKAFLEEHPVMNPLQNLN</sequence>
<evidence type="ECO:0000256" key="2">
    <source>
        <dbReference type="ARBA" id="ARBA00023239"/>
    </source>
</evidence>
<dbReference type="Proteomes" id="UP000183200">
    <property type="component" value="Unassembled WGS sequence"/>
</dbReference>
<feature type="chain" id="PRO_5010377423" evidence="3">
    <location>
        <begin position="21"/>
        <end position="398"/>
    </location>
</feature>
<dbReference type="EMBL" id="FNGY01000001">
    <property type="protein sequence ID" value="SDL58719.1"/>
    <property type="molecule type" value="Genomic_DNA"/>
</dbReference>
<accession>A0A1G9L9Q6</accession>
<evidence type="ECO:0000259" key="4">
    <source>
        <dbReference type="Pfam" id="PF05426"/>
    </source>
</evidence>
<evidence type="ECO:0000313" key="6">
    <source>
        <dbReference type="Proteomes" id="UP000183200"/>
    </source>
</evidence>
<dbReference type="RefSeq" id="WP_074604811.1">
    <property type="nucleotide sequence ID" value="NZ_FNGY01000001.1"/>
</dbReference>